<protein>
    <submittedName>
        <fullName evidence="2">Uncharacterized protein</fullName>
    </submittedName>
</protein>
<proteinExistence type="predicted"/>
<keyword evidence="3" id="KW-1185">Reference proteome</keyword>
<evidence type="ECO:0000313" key="2">
    <source>
        <dbReference type="EMBL" id="KAK3048803.1"/>
    </source>
</evidence>
<gene>
    <name evidence="2" type="ORF">LTR09_009915</name>
</gene>
<dbReference type="Proteomes" id="UP001271007">
    <property type="component" value="Unassembled WGS sequence"/>
</dbReference>
<dbReference type="AlphaFoldDB" id="A0AAJ0GBK4"/>
<reference evidence="2" key="1">
    <citation type="submission" date="2023-04" db="EMBL/GenBank/DDBJ databases">
        <title>Black Yeasts Isolated from many extreme environments.</title>
        <authorList>
            <person name="Coleine C."/>
            <person name="Stajich J.E."/>
            <person name="Selbmann L."/>
        </authorList>
    </citation>
    <scope>NUCLEOTIDE SEQUENCE</scope>
    <source>
        <strain evidence="2">CCFEE 5312</strain>
    </source>
</reference>
<feature type="compositionally biased region" description="Acidic residues" evidence="1">
    <location>
        <begin position="87"/>
        <end position="102"/>
    </location>
</feature>
<name>A0AAJ0GBK4_9PEZI</name>
<evidence type="ECO:0000256" key="1">
    <source>
        <dbReference type="SAM" id="MobiDB-lite"/>
    </source>
</evidence>
<dbReference type="EMBL" id="JAWDJX010000045">
    <property type="protein sequence ID" value="KAK3048803.1"/>
    <property type="molecule type" value="Genomic_DNA"/>
</dbReference>
<comment type="caution">
    <text evidence="2">The sequence shown here is derived from an EMBL/GenBank/DDBJ whole genome shotgun (WGS) entry which is preliminary data.</text>
</comment>
<accession>A0AAJ0GBK4</accession>
<sequence length="368" mass="40695">MEELNLAATTEWPTPAEAAASYPGYVDSSCDGAPEDHKWPEPTIESLQVAEHGTIDQQAQANALNTIQEILFTLNFLTSEANRPVDDTDVDDSATEDPDVSDDNTVVPANRTPPKPTPEDPVTTEDEDGNDFLQVRMPVKPNPTIKGTTTFMYESALRNRIKYPKLGRGQDYDTRAFTPTFIHDCLMLPGSLATVIGKSPDPKDYVQGLVLFGQARAARDLIHAHYRAHARRVKVQIEIDFLSPDPGQPSGWILFRKKLWAHAWLWANVGSLDVNQFGLEQSWTIEEYLAGTLGGPQGMRRGYEGNVGGDYEVGTSDGEEEVVVLAEHRAGVGRREVEGMPSQEVEGMGDYEREVKEGGVEREVALLW</sequence>
<evidence type="ECO:0000313" key="3">
    <source>
        <dbReference type="Proteomes" id="UP001271007"/>
    </source>
</evidence>
<feature type="region of interest" description="Disordered" evidence="1">
    <location>
        <begin position="83"/>
        <end position="128"/>
    </location>
</feature>
<organism evidence="2 3">
    <name type="scientific">Extremus antarcticus</name>
    <dbReference type="NCBI Taxonomy" id="702011"/>
    <lineage>
        <taxon>Eukaryota</taxon>
        <taxon>Fungi</taxon>
        <taxon>Dikarya</taxon>
        <taxon>Ascomycota</taxon>
        <taxon>Pezizomycotina</taxon>
        <taxon>Dothideomycetes</taxon>
        <taxon>Dothideomycetidae</taxon>
        <taxon>Mycosphaerellales</taxon>
        <taxon>Extremaceae</taxon>
        <taxon>Extremus</taxon>
    </lineage>
</organism>